<dbReference type="AlphaFoldDB" id="A0A6J1D3E6"/>
<evidence type="ECO:0000256" key="2">
    <source>
        <dbReference type="ARBA" id="ARBA00009596"/>
    </source>
</evidence>
<comment type="subcellular location">
    <subcellularLocation>
        <location evidence="1">Plastid</location>
        <location evidence="1">Chloroplast inner membrane</location>
        <topology evidence="1">Multi-pass membrane protein</topology>
    </subcellularLocation>
    <subcellularLocation>
        <location evidence="7">Plastid</location>
        <location evidence="7">Chloroplast membrane</location>
        <topology evidence="7">Multi-pass membrane protein</topology>
    </subcellularLocation>
</comment>
<sequence>MVPGAPSIARLRSPNPLLPAAAPPSTAVSVRCKDVVLKRCSKPSQVAMPQCPRLGYANMGRELKLSIRNAKQESGQELTFFSSRGTPISHLSAASSPHLSGEQGSLFHKLPLLPPRNSASKSPQAFRDDSYRTKLYSTVKTKPEWWWRTLACVPYLMALQMSNTAYYLLPLLEHLDIDNLIFYVPGSVQNLPWWFPMLYFNLAYFGVVRNKDWPHFLRFHVMMGMLLETALNIVWCTSNFLPLIHYNGTYAMQYWAAVGFVYISILLVCIRSSLLGTYARIPFIFDNALIHTFFSIGRYYRPF</sequence>
<evidence type="ECO:0000256" key="3">
    <source>
        <dbReference type="ARBA" id="ARBA00022692"/>
    </source>
</evidence>
<evidence type="ECO:0000256" key="4">
    <source>
        <dbReference type="ARBA" id="ARBA00022780"/>
    </source>
</evidence>
<evidence type="ECO:0000313" key="9">
    <source>
        <dbReference type="RefSeq" id="XP_022147822.1"/>
    </source>
</evidence>
<dbReference type="KEGG" id="mcha:111016667"/>
<proteinExistence type="inferred from homology"/>
<keyword evidence="7" id="KW-0150">Chloroplast</keyword>
<keyword evidence="4" id="KW-1001">Plastid inner membrane</keyword>
<keyword evidence="5 7" id="KW-1133">Transmembrane helix</keyword>
<evidence type="ECO:0000256" key="6">
    <source>
        <dbReference type="ARBA" id="ARBA00023136"/>
    </source>
</evidence>
<keyword evidence="8" id="KW-1185">Reference proteome</keyword>
<organism evidence="8 9">
    <name type="scientific">Momordica charantia</name>
    <name type="common">Bitter gourd</name>
    <name type="synonym">Balsam pear</name>
    <dbReference type="NCBI Taxonomy" id="3673"/>
    <lineage>
        <taxon>Eukaryota</taxon>
        <taxon>Viridiplantae</taxon>
        <taxon>Streptophyta</taxon>
        <taxon>Embryophyta</taxon>
        <taxon>Tracheophyta</taxon>
        <taxon>Spermatophyta</taxon>
        <taxon>Magnoliopsida</taxon>
        <taxon>eudicotyledons</taxon>
        <taxon>Gunneridae</taxon>
        <taxon>Pentapetalae</taxon>
        <taxon>rosids</taxon>
        <taxon>fabids</taxon>
        <taxon>Cucurbitales</taxon>
        <taxon>Cucurbitaceae</taxon>
        <taxon>Momordiceae</taxon>
        <taxon>Momordica</taxon>
    </lineage>
</organism>
<feature type="transmembrane region" description="Helical" evidence="7">
    <location>
        <begin position="252"/>
        <end position="270"/>
    </location>
</feature>
<feature type="transmembrane region" description="Helical" evidence="7">
    <location>
        <begin position="219"/>
        <end position="240"/>
    </location>
</feature>
<accession>A0A6J1D3E6</accession>
<evidence type="ECO:0000256" key="1">
    <source>
        <dbReference type="ARBA" id="ARBA00004478"/>
    </source>
</evidence>
<dbReference type="InterPro" id="IPR005691">
    <property type="entry name" value="Tic20"/>
</dbReference>
<keyword evidence="7" id="KW-0934">Plastid</keyword>
<reference evidence="9" key="1">
    <citation type="submission" date="2025-08" db="UniProtKB">
        <authorList>
            <consortium name="RefSeq"/>
        </authorList>
    </citation>
    <scope>IDENTIFICATION</scope>
    <source>
        <strain evidence="9">OHB3-1</strain>
    </source>
</reference>
<dbReference type="PANTHER" id="PTHR33510">
    <property type="entry name" value="PROTEIN TIC 20-II, CHLOROPLASTIC"/>
    <property type="match status" value="1"/>
</dbReference>
<feature type="transmembrane region" description="Helical" evidence="7">
    <location>
        <begin position="145"/>
        <end position="169"/>
    </location>
</feature>
<comment type="function">
    <text evidence="7">Involved in protein precursor import into chloroplasts.</text>
</comment>
<evidence type="ECO:0000256" key="7">
    <source>
        <dbReference type="RuleBase" id="RU367003"/>
    </source>
</evidence>
<feature type="transmembrane region" description="Helical" evidence="7">
    <location>
        <begin position="191"/>
        <end position="207"/>
    </location>
</feature>
<name>A0A6J1D3E6_MOMCH</name>
<keyword evidence="6 7" id="KW-0472">Membrane</keyword>
<evidence type="ECO:0000256" key="5">
    <source>
        <dbReference type="ARBA" id="ARBA00022989"/>
    </source>
</evidence>
<dbReference type="RefSeq" id="XP_022147822.1">
    <property type="nucleotide sequence ID" value="XM_022292130.1"/>
</dbReference>
<dbReference type="PANTHER" id="PTHR33510:SF12">
    <property type="entry name" value="PROTEIN TIC 20-IV, CHLOROPLASTIC"/>
    <property type="match status" value="1"/>
</dbReference>
<evidence type="ECO:0000313" key="8">
    <source>
        <dbReference type="Proteomes" id="UP000504603"/>
    </source>
</evidence>
<comment type="similarity">
    <text evidence="2 7">Belongs to the Tic20 family.</text>
</comment>
<dbReference type="Proteomes" id="UP000504603">
    <property type="component" value="Unplaced"/>
</dbReference>
<dbReference type="GO" id="GO:0009706">
    <property type="term" value="C:chloroplast inner membrane"/>
    <property type="evidence" value="ECO:0007669"/>
    <property type="project" value="UniProtKB-SubCell"/>
</dbReference>
<gene>
    <name evidence="9" type="primary">LOC111016667</name>
</gene>
<protein>
    <recommendedName>
        <fullName evidence="7">Protein TIC 20</fullName>
    </recommendedName>
</protein>
<keyword evidence="3 7" id="KW-0812">Transmembrane</keyword>
<dbReference type="GeneID" id="111016667"/>
<dbReference type="Pfam" id="PF16166">
    <property type="entry name" value="TIC20"/>
    <property type="match status" value="1"/>
</dbReference>
<dbReference type="OrthoDB" id="602284at2759"/>